<accession>A0A1W2B0G6</accession>
<name>A0A1W2B0G6_9PSEU</name>
<sequence length="318" mass="34572">MGRQWIVPGVLTAACVAGLTVLTQELKDERTAPTPSDCYAVVAAKRSIKLVEADCASHGATYRVALRVDSPDWSLDPGACPDGPYRALRPRITADTLCMTLNVREGDCLQRVEPWGKKKFGLSELAEHVRTRSGGEGGESRHGAPRELWAGTEDEPLLEVGLDRLPGEAMKPAVLIVTLALLLSGCSGWHEQAGVGECAKQVDVNNTDVEMAEVDCSSQEAVYRVSSRERRTMCPTGDYLDESSGRSRKNGTTRLCYVLNVQEGDCLKAVNQYFERVACGAGTRKVTKVVDGKSDRELCAGEDSKTYSQPMKTICITR</sequence>
<dbReference type="Proteomes" id="UP000192840">
    <property type="component" value="Unassembled WGS sequence"/>
</dbReference>
<reference evidence="3" key="1">
    <citation type="submission" date="2017-04" db="EMBL/GenBank/DDBJ databases">
        <authorList>
            <person name="Varghese N."/>
            <person name="Submissions S."/>
        </authorList>
    </citation>
    <scope>NUCLEOTIDE SEQUENCE [LARGE SCALE GENOMIC DNA]</scope>
    <source>
        <strain evidence="3">DSM 44073</strain>
    </source>
</reference>
<evidence type="ECO:0000313" key="2">
    <source>
        <dbReference type="EMBL" id="SMC66465.1"/>
    </source>
</evidence>
<proteinExistence type="predicted"/>
<dbReference type="STRING" id="40571.SAMN05660733_00882"/>
<protein>
    <recommendedName>
        <fullName evidence="4">Lipoprotein</fullName>
    </recommendedName>
</protein>
<evidence type="ECO:0000256" key="1">
    <source>
        <dbReference type="SAM" id="MobiDB-lite"/>
    </source>
</evidence>
<evidence type="ECO:0008006" key="4">
    <source>
        <dbReference type="Google" id="ProtNLM"/>
    </source>
</evidence>
<keyword evidence="3" id="KW-1185">Reference proteome</keyword>
<dbReference type="eggNOG" id="ENOG502ZU70">
    <property type="taxonomic scope" value="Bacteria"/>
</dbReference>
<organism evidence="2 3">
    <name type="scientific">Lentzea albidocapillata</name>
    <dbReference type="NCBI Taxonomy" id="40571"/>
    <lineage>
        <taxon>Bacteria</taxon>
        <taxon>Bacillati</taxon>
        <taxon>Actinomycetota</taxon>
        <taxon>Actinomycetes</taxon>
        <taxon>Pseudonocardiales</taxon>
        <taxon>Pseudonocardiaceae</taxon>
        <taxon>Lentzea</taxon>
    </lineage>
</organism>
<dbReference type="AlphaFoldDB" id="A0A1W2B0G6"/>
<dbReference type="EMBL" id="FWYC01000004">
    <property type="protein sequence ID" value="SMC66465.1"/>
    <property type="molecule type" value="Genomic_DNA"/>
</dbReference>
<gene>
    <name evidence="2" type="ORF">SAMN05660733_00882</name>
</gene>
<dbReference type="PROSITE" id="PS51257">
    <property type="entry name" value="PROKAR_LIPOPROTEIN"/>
    <property type="match status" value="1"/>
</dbReference>
<evidence type="ECO:0000313" key="3">
    <source>
        <dbReference type="Proteomes" id="UP000192840"/>
    </source>
</evidence>
<feature type="region of interest" description="Disordered" evidence="1">
    <location>
        <begin position="129"/>
        <end position="150"/>
    </location>
</feature>